<dbReference type="CDD" id="cd02909">
    <property type="entry name" value="cupin_pirin_N"/>
    <property type="match status" value="1"/>
</dbReference>
<evidence type="ECO:0000259" key="5">
    <source>
        <dbReference type="Pfam" id="PF05726"/>
    </source>
</evidence>
<dbReference type="GO" id="GO:0046872">
    <property type="term" value="F:metal ion binding"/>
    <property type="evidence" value="ECO:0007669"/>
    <property type="project" value="UniProtKB-KW"/>
</dbReference>
<keyword evidence="2" id="KW-0479">Metal-binding</keyword>
<evidence type="ECO:0000256" key="3">
    <source>
        <dbReference type="RuleBase" id="RU003457"/>
    </source>
</evidence>
<feature type="domain" description="Pirin N-terminal" evidence="4">
    <location>
        <begin position="33"/>
        <end position="130"/>
    </location>
</feature>
<reference evidence="6 7" key="1">
    <citation type="submission" date="2018-02" db="EMBL/GenBank/DDBJ databases">
        <title>Solimicrobium silvestre gen. nov., sp. nov., isolated from alpine forest soil.</title>
        <authorList>
            <person name="Margesin R."/>
            <person name="Albuquerque L."/>
            <person name="Zhang D.-C."/>
            <person name="Froufe H.J.C."/>
            <person name="Severino R."/>
            <person name="Roxo I."/>
            <person name="Egas C."/>
            <person name="Da Costa M.S."/>
        </authorList>
    </citation>
    <scope>NUCLEOTIDE SEQUENCE [LARGE SCALE GENOMIC DNA]</scope>
    <source>
        <strain evidence="6 7">S20-91</strain>
    </source>
</reference>
<comment type="cofactor">
    <cofactor evidence="2">
        <name>Fe cation</name>
        <dbReference type="ChEBI" id="CHEBI:24875"/>
    </cofactor>
    <text evidence="2">Binds 1 Fe cation per subunit.</text>
</comment>
<dbReference type="Proteomes" id="UP000237839">
    <property type="component" value="Unassembled WGS sequence"/>
</dbReference>
<comment type="similarity">
    <text evidence="1 3">Belongs to the pirin family.</text>
</comment>
<evidence type="ECO:0000259" key="4">
    <source>
        <dbReference type="Pfam" id="PF02678"/>
    </source>
</evidence>
<evidence type="ECO:0000256" key="2">
    <source>
        <dbReference type="PIRSR" id="PIRSR006232-1"/>
    </source>
</evidence>
<dbReference type="Pfam" id="PF02678">
    <property type="entry name" value="Pirin"/>
    <property type="match status" value="1"/>
</dbReference>
<evidence type="ECO:0000313" key="7">
    <source>
        <dbReference type="Proteomes" id="UP000237839"/>
    </source>
</evidence>
<dbReference type="PANTHER" id="PTHR13903">
    <property type="entry name" value="PIRIN-RELATED"/>
    <property type="match status" value="1"/>
</dbReference>
<dbReference type="SUPFAM" id="SSF51182">
    <property type="entry name" value="RmlC-like cupins"/>
    <property type="match status" value="1"/>
</dbReference>
<dbReference type="OrthoDB" id="321327at2"/>
<feature type="binding site" evidence="2">
    <location>
        <position position="68"/>
    </location>
    <ligand>
        <name>Fe cation</name>
        <dbReference type="ChEBI" id="CHEBI:24875"/>
    </ligand>
</feature>
<feature type="binding site" evidence="2">
    <location>
        <position position="114"/>
    </location>
    <ligand>
        <name>Fe cation</name>
        <dbReference type="ChEBI" id="CHEBI:24875"/>
    </ligand>
</feature>
<gene>
    <name evidence="6" type="ORF">S2091_3817</name>
</gene>
<dbReference type="InterPro" id="IPR003829">
    <property type="entry name" value="Pirin_N_dom"/>
</dbReference>
<dbReference type="InterPro" id="IPR014710">
    <property type="entry name" value="RmlC-like_jellyroll"/>
</dbReference>
<dbReference type="Pfam" id="PF05726">
    <property type="entry name" value="Pirin_C"/>
    <property type="match status" value="1"/>
</dbReference>
<dbReference type="InterPro" id="IPR008778">
    <property type="entry name" value="Pirin_C_dom"/>
</dbReference>
<dbReference type="PIRSF" id="PIRSF006232">
    <property type="entry name" value="Pirin"/>
    <property type="match status" value="1"/>
</dbReference>
<keyword evidence="7" id="KW-1185">Reference proteome</keyword>
<keyword evidence="2" id="KW-0408">Iron</keyword>
<feature type="binding site" evidence="2">
    <location>
        <position position="112"/>
    </location>
    <ligand>
        <name>Fe cation</name>
        <dbReference type="ChEBI" id="CHEBI:24875"/>
    </ligand>
</feature>
<dbReference type="InterPro" id="IPR012093">
    <property type="entry name" value="Pirin"/>
</dbReference>
<feature type="binding site" evidence="2">
    <location>
        <position position="70"/>
    </location>
    <ligand>
        <name>Fe cation</name>
        <dbReference type="ChEBI" id="CHEBI:24875"/>
    </ligand>
</feature>
<dbReference type="RefSeq" id="WP_105533561.1">
    <property type="nucleotide sequence ID" value="NZ_PUGF01000022.1"/>
</dbReference>
<dbReference type="Gene3D" id="2.60.120.10">
    <property type="entry name" value="Jelly Rolls"/>
    <property type="match status" value="2"/>
</dbReference>
<accession>A0A2S9GUZ4</accession>
<proteinExistence type="inferred from homology"/>
<dbReference type="InterPro" id="IPR011051">
    <property type="entry name" value="RmlC_Cupin_sf"/>
</dbReference>
<feature type="domain" description="Pirin C-terminal" evidence="5">
    <location>
        <begin position="189"/>
        <end position="287"/>
    </location>
</feature>
<dbReference type="EMBL" id="PUGF01000022">
    <property type="protein sequence ID" value="PRC91539.1"/>
    <property type="molecule type" value="Genomic_DNA"/>
</dbReference>
<protein>
    <submittedName>
        <fullName evidence="6">Pirin-related protein</fullName>
    </submittedName>
</protein>
<dbReference type="PANTHER" id="PTHR13903:SF8">
    <property type="entry name" value="PIRIN"/>
    <property type="match status" value="1"/>
</dbReference>
<sequence length="296" mass="32377">MDTQNTQLTTQVRSLQREITGLSTSDGAGVKLLRSLGSGPHARLDPFLMLDEFSSNNPDDYVAGFPSHPHRGFDTVTYLLDGHMRHEDHMGNVGHIKSGGVQWMSAGRGVIHSEMPQQEQGRMRGFQLWINLPAREKMKPAGYQDIQPEQIPVIHTVAGGFVKVIAGSITVEGTTALGPIQGVTTEPVYLDVMLSPNSQLSFDVAELHHAFVYVYEGQLQIGERSVKNHSAGILSEGGKIEVRSLEQETRFLVLAGKPIGEPVVQYGPFVMNTRAEVEQAVSDYQNGILTHQPAVA</sequence>
<name>A0A2S9GUZ4_9BURK</name>
<dbReference type="CDD" id="cd02247">
    <property type="entry name" value="cupin_pirin_C"/>
    <property type="match status" value="1"/>
</dbReference>
<dbReference type="AlphaFoldDB" id="A0A2S9GUZ4"/>
<evidence type="ECO:0000313" key="6">
    <source>
        <dbReference type="EMBL" id="PRC91539.1"/>
    </source>
</evidence>
<comment type="caution">
    <text evidence="6">The sequence shown here is derived from an EMBL/GenBank/DDBJ whole genome shotgun (WGS) entry which is preliminary data.</text>
</comment>
<organism evidence="6 7">
    <name type="scientific">Solimicrobium silvestre</name>
    <dbReference type="NCBI Taxonomy" id="2099400"/>
    <lineage>
        <taxon>Bacteria</taxon>
        <taxon>Pseudomonadati</taxon>
        <taxon>Pseudomonadota</taxon>
        <taxon>Betaproteobacteria</taxon>
        <taxon>Burkholderiales</taxon>
        <taxon>Oxalobacteraceae</taxon>
        <taxon>Solimicrobium</taxon>
    </lineage>
</organism>
<evidence type="ECO:0000256" key="1">
    <source>
        <dbReference type="ARBA" id="ARBA00008416"/>
    </source>
</evidence>